<protein>
    <submittedName>
        <fullName evidence="2">Uncharacterized protein</fullName>
    </submittedName>
</protein>
<evidence type="ECO:0000313" key="3">
    <source>
        <dbReference type="Proteomes" id="UP000035740"/>
    </source>
</evidence>
<reference evidence="2 3" key="1">
    <citation type="journal article" date="2014" name="Nature">
        <title>The genome of the recently domesticated crop plant sugar beet (Beta vulgaris).</title>
        <authorList>
            <person name="Dohm J.C."/>
            <person name="Minoche A.E."/>
            <person name="Holtgrawe D."/>
            <person name="Capella-Gutierrez S."/>
            <person name="Zakrzewski F."/>
            <person name="Tafer H."/>
            <person name="Rupp O."/>
            <person name="Sorensen T.R."/>
            <person name="Stracke R."/>
            <person name="Reinhardt R."/>
            <person name="Goesmann A."/>
            <person name="Kraft T."/>
            <person name="Schulz B."/>
            <person name="Stadler P.F."/>
            <person name="Schmidt T."/>
            <person name="Gabaldon T."/>
            <person name="Lehrach H."/>
            <person name="Weisshaar B."/>
            <person name="Himmelbauer H."/>
        </authorList>
    </citation>
    <scope>NUCLEOTIDE SEQUENCE [LARGE SCALE GENOMIC DNA]</scope>
    <source>
        <tissue evidence="2">Taproot</tissue>
    </source>
</reference>
<accession>A0A0J8BBX0</accession>
<proteinExistence type="predicted"/>
<dbReference type="OMA" id="DKREDCE"/>
<evidence type="ECO:0000256" key="1">
    <source>
        <dbReference type="SAM" id="Coils"/>
    </source>
</evidence>
<dbReference type="AlphaFoldDB" id="A0A0J8BBX0"/>
<sequence length="100" mass="11333">MACIEFQKSIEGEESDELRKLLLENESLEEEIHKLNQTYTSFKSSVSALSNEILEDLYNSSSALETEIHEGNAENEKLLKEIEDLRSTLLAAISDADDPW</sequence>
<organism evidence="2 3">
    <name type="scientific">Beta vulgaris subsp. vulgaris</name>
    <name type="common">Beet</name>
    <dbReference type="NCBI Taxonomy" id="3555"/>
    <lineage>
        <taxon>Eukaryota</taxon>
        <taxon>Viridiplantae</taxon>
        <taxon>Streptophyta</taxon>
        <taxon>Embryophyta</taxon>
        <taxon>Tracheophyta</taxon>
        <taxon>Spermatophyta</taxon>
        <taxon>Magnoliopsida</taxon>
        <taxon>eudicotyledons</taxon>
        <taxon>Gunneridae</taxon>
        <taxon>Pentapetalae</taxon>
        <taxon>Caryophyllales</taxon>
        <taxon>Chenopodiaceae</taxon>
        <taxon>Betoideae</taxon>
        <taxon>Beta</taxon>
    </lineage>
</organism>
<dbReference type="EMBL" id="KQ090316">
    <property type="protein sequence ID" value="KMS97447.1"/>
    <property type="molecule type" value="Genomic_DNA"/>
</dbReference>
<keyword evidence="1" id="KW-0175">Coiled coil</keyword>
<name>A0A0J8BBX0_BETVV</name>
<dbReference type="Proteomes" id="UP000035740">
    <property type="component" value="Unassembled WGS sequence"/>
</dbReference>
<dbReference type="ExpressionAtlas" id="A0A0J8BBX0">
    <property type="expression patterns" value="baseline and differential"/>
</dbReference>
<evidence type="ECO:0000313" key="2">
    <source>
        <dbReference type="EMBL" id="KMS97447.1"/>
    </source>
</evidence>
<dbReference type="Gramene" id="KMS97447">
    <property type="protein sequence ID" value="KMS97447"/>
    <property type="gene ID" value="BVRB_5g126820"/>
</dbReference>
<feature type="coiled-coil region" evidence="1">
    <location>
        <begin position="11"/>
        <end position="95"/>
    </location>
</feature>
<gene>
    <name evidence="2" type="ORF">BVRB_5g126820</name>
</gene>
<keyword evidence="3" id="KW-1185">Reference proteome</keyword>
<dbReference type="OrthoDB" id="780314at2759"/>